<evidence type="ECO:0000256" key="4">
    <source>
        <dbReference type="ARBA" id="ARBA00023098"/>
    </source>
</evidence>
<feature type="compositionally biased region" description="Low complexity" evidence="7">
    <location>
        <begin position="167"/>
        <end position="177"/>
    </location>
</feature>
<proteinExistence type="predicted"/>
<reference evidence="9" key="1">
    <citation type="submission" date="2022-11" db="EMBL/GenBank/DDBJ databases">
        <title>Genome Sequence of Cubamyces cubensis.</title>
        <authorList>
            <person name="Buettner E."/>
        </authorList>
    </citation>
    <scope>NUCLEOTIDE SEQUENCE</scope>
    <source>
        <strain evidence="9">MPL-01</strain>
    </source>
</reference>
<accession>A0AAD7TI56</accession>
<evidence type="ECO:0000256" key="6">
    <source>
        <dbReference type="ARBA" id="ARBA00023315"/>
    </source>
</evidence>
<evidence type="ECO:0000256" key="5">
    <source>
        <dbReference type="ARBA" id="ARBA00023136"/>
    </source>
</evidence>
<feature type="transmembrane region" description="Helical" evidence="8">
    <location>
        <begin position="75"/>
        <end position="97"/>
    </location>
</feature>
<name>A0AAD7TI56_9APHY</name>
<sequence>MEKFSAYRDPGTGIQPFLRPIPPSGSEWIATAISPIGYAIGAVKTVLLLALALVYLVVVQSVCLVFSPIPPLHRSVTYLFTALLSRIALLLVGLYWIPVEVVQRKRGRTAPAQESWNPRAGDLIVSNWASWVEVLWLAFRFNPIFVLPVCETLEVPSPTKGASSPITRTPGRRTGTGSAAISSPSARTPTTRIPIVGFRRVSLLSMIASTGRLPISEDSTTSKAETIESIRSKADRPVVVFPECTTSNGRALLRFAEVFGDVKLPVMKYKVFVMCVRYDPPTAFSPTLSHSIASNFLNPLGHIFKLASTEFLTGGTYADPLAECCAALMAQIGRIKRVGLGWEDKVSFLKLYRGKSRI</sequence>
<keyword evidence="6" id="KW-0012">Acyltransferase</keyword>
<organism evidence="9 10">
    <name type="scientific">Trametes cubensis</name>
    <dbReference type="NCBI Taxonomy" id="1111947"/>
    <lineage>
        <taxon>Eukaryota</taxon>
        <taxon>Fungi</taxon>
        <taxon>Dikarya</taxon>
        <taxon>Basidiomycota</taxon>
        <taxon>Agaricomycotina</taxon>
        <taxon>Agaricomycetes</taxon>
        <taxon>Polyporales</taxon>
        <taxon>Polyporaceae</taxon>
        <taxon>Trametes</taxon>
    </lineage>
</organism>
<protein>
    <recommendedName>
        <fullName evidence="11">Phospholipid/glycerol acyltransferase domain-containing protein</fullName>
    </recommendedName>
</protein>
<evidence type="ECO:0000256" key="8">
    <source>
        <dbReference type="SAM" id="Phobius"/>
    </source>
</evidence>
<dbReference type="GO" id="GO:0016746">
    <property type="term" value="F:acyltransferase activity"/>
    <property type="evidence" value="ECO:0007669"/>
    <property type="project" value="UniProtKB-KW"/>
</dbReference>
<dbReference type="EMBL" id="JAPEVG010000820">
    <property type="protein sequence ID" value="KAJ8455122.1"/>
    <property type="molecule type" value="Genomic_DNA"/>
</dbReference>
<dbReference type="PANTHER" id="PTHR23063">
    <property type="entry name" value="PHOSPHOLIPID ACYLTRANSFERASE"/>
    <property type="match status" value="1"/>
</dbReference>
<evidence type="ECO:0000256" key="3">
    <source>
        <dbReference type="ARBA" id="ARBA00022989"/>
    </source>
</evidence>
<dbReference type="GO" id="GO:0006629">
    <property type="term" value="P:lipid metabolic process"/>
    <property type="evidence" value="ECO:0007669"/>
    <property type="project" value="UniProtKB-KW"/>
</dbReference>
<dbReference type="Proteomes" id="UP001215151">
    <property type="component" value="Unassembled WGS sequence"/>
</dbReference>
<feature type="transmembrane region" description="Helical" evidence="8">
    <location>
        <begin position="46"/>
        <end position="69"/>
    </location>
</feature>
<keyword evidence="2 8" id="KW-0812">Transmembrane</keyword>
<keyword evidence="1" id="KW-0808">Transferase</keyword>
<evidence type="ECO:0000256" key="7">
    <source>
        <dbReference type="SAM" id="MobiDB-lite"/>
    </source>
</evidence>
<keyword evidence="4" id="KW-0443">Lipid metabolism</keyword>
<evidence type="ECO:0000313" key="9">
    <source>
        <dbReference type="EMBL" id="KAJ8455122.1"/>
    </source>
</evidence>
<keyword evidence="10" id="KW-1185">Reference proteome</keyword>
<feature type="region of interest" description="Disordered" evidence="7">
    <location>
        <begin position="158"/>
        <end position="187"/>
    </location>
</feature>
<evidence type="ECO:0000256" key="2">
    <source>
        <dbReference type="ARBA" id="ARBA00022692"/>
    </source>
</evidence>
<evidence type="ECO:0008006" key="11">
    <source>
        <dbReference type="Google" id="ProtNLM"/>
    </source>
</evidence>
<evidence type="ECO:0000313" key="10">
    <source>
        <dbReference type="Proteomes" id="UP001215151"/>
    </source>
</evidence>
<dbReference type="PANTHER" id="PTHR23063:SF60">
    <property type="entry name" value="LYSOPHOSPHATIDIC ACID:OLEOYL-COA ACYLTRANSFERASE 1"/>
    <property type="match status" value="1"/>
</dbReference>
<gene>
    <name evidence="9" type="ORF">ONZ51_g12626</name>
</gene>
<keyword evidence="3 8" id="KW-1133">Transmembrane helix</keyword>
<dbReference type="AlphaFoldDB" id="A0AAD7TI56"/>
<evidence type="ECO:0000256" key="1">
    <source>
        <dbReference type="ARBA" id="ARBA00022679"/>
    </source>
</evidence>
<comment type="caution">
    <text evidence="9">The sequence shown here is derived from an EMBL/GenBank/DDBJ whole genome shotgun (WGS) entry which is preliminary data.</text>
</comment>
<keyword evidence="5 8" id="KW-0472">Membrane</keyword>